<feature type="domain" description="PilZ" evidence="1">
    <location>
        <begin position="108"/>
        <end position="178"/>
    </location>
</feature>
<accession>A0ABT3A938</accession>
<keyword evidence="3" id="KW-1185">Reference proteome</keyword>
<dbReference type="RefSeq" id="WP_263712484.1">
    <property type="nucleotide sequence ID" value="NZ_JAOWKX010000005.1"/>
</dbReference>
<dbReference type="Gene3D" id="2.40.10.220">
    <property type="entry name" value="predicted glycosyltransferase like domains"/>
    <property type="match status" value="1"/>
</dbReference>
<dbReference type="Pfam" id="PF07238">
    <property type="entry name" value="PilZ"/>
    <property type="match status" value="1"/>
</dbReference>
<dbReference type="Proteomes" id="UP001652504">
    <property type="component" value="Unassembled WGS sequence"/>
</dbReference>
<protein>
    <submittedName>
        <fullName evidence="2">PilZ domain-containing protein</fullName>
    </submittedName>
</protein>
<dbReference type="EMBL" id="JAOWKX010000005">
    <property type="protein sequence ID" value="MCV2885195.1"/>
    <property type="molecule type" value="Genomic_DNA"/>
</dbReference>
<evidence type="ECO:0000313" key="2">
    <source>
        <dbReference type="EMBL" id="MCV2885195.1"/>
    </source>
</evidence>
<organism evidence="2 3">
    <name type="scientific">Fluctibacter corallii</name>
    <dbReference type="NCBI Taxonomy" id="2984329"/>
    <lineage>
        <taxon>Bacteria</taxon>
        <taxon>Pseudomonadati</taxon>
        <taxon>Pseudomonadota</taxon>
        <taxon>Gammaproteobacteria</taxon>
        <taxon>Alteromonadales</taxon>
        <taxon>Alteromonadaceae</taxon>
        <taxon>Fluctibacter</taxon>
    </lineage>
</organism>
<dbReference type="InterPro" id="IPR009875">
    <property type="entry name" value="PilZ_domain"/>
</dbReference>
<reference evidence="2 3" key="1">
    <citation type="submission" date="2022-10" db="EMBL/GenBank/DDBJ databases">
        <title>Aestuariibacter sp. AA17 isolated from Montipora capitata coral fragment.</title>
        <authorList>
            <person name="Emsley S.A."/>
            <person name="Pfannmuller K.M."/>
            <person name="Loughran R.M."/>
            <person name="Shlafstein M."/>
            <person name="Papke E."/>
            <person name="Saw J.H."/>
            <person name="Ushijima B."/>
            <person name="Videau P."/>
        </authorList>
    </citation>
    <scope>NUCLEOTIDE SEQUENCE [LARGE SCALE GENOMIC DNA]</scope>
    <source>
        <strain evidence="2 3">AA17</strain>
    </source>
</reference>
<name>A0ABT3A938_9ALTE</name>
<proteinExistence type="predicted"/>
<evidence type="ECO:0000313" key="3">
    <source>
        <dbReference type="Proteomes" id="UP001652504"/>
    </source>
</evidence>
<evidence type="ECO:0000259" key="1">
    <source>
        <dbReference type="Pfam" id="PF07238"/>
    </source>
</evidence>
<sequence>MSNLDLAQKQAQFDEFFSIQHSISVNLVCLSDAFEFPPVDELTENMPYAFRIASEMSEIESRALRPLRRLGEHAAELVEFLNHQSRKIDLIMSFILQQQDHEDNRYKTISFGGGGLTIVSDKPLSIGQKAELKLFLTDEASAVFTYAEVIDCKEADDQYHIALLFTRIREQDQDLIVRASLHLQTLQLRARAKQQKNEAE</sequence>
<comment type="caution">
    <text evidence="2">The sequence shown here is derived from an EMBL/GenBank/DDBJ whole genome shotgun (WGS) entry which is preliminary data.</text>
</comment>
<gene>
    <name evidence="2" type="ORF">OE749_10880</name>
</gene>